<reference evidence="1 2" key="1">
    <citation type="submission" date="2018-10" db="EMBL/GenBank/DDBJ databases">
        <title>Genome sequencing of Mucilaginibacter sp. HYN0043.</title>
        <authorList>
            <person name="Kim M."/>
            <person name="Yi H."/>
        </authorList>
    </citation>
    <scope>NUCLEOTIDE SEQUENCE [LARGE SCALE GENOMIC DNA]</scope>
    <source>
        <strain evidence="1 2">HYN0043</strain>
    </source>
</reference>
<name>A0A494VYY9_9SPHI</name>
<evidence type="ECO:0000313" key="2">
    <source>
        <dbReference type="Proteomes" id="UP000270046"/>
    </source>
</evidence>
<dbReference type="Proteomes" id="UP000270046">
    <property type="component" value="Chromosome"/>
</dbReference>
<dbReference type="OrthoDB" id="797478at2"/>
<dbReference type="EMBL" id="CP032869">
    <property type="protein sequence ID" value="AYL96212.1"/>
    <property type="molecule type" value="Genomic_DNA"/>
</dbReference>
<proteinExistence type="predicted"/>
<gene>
    <name evidence="1" type="ORF">HYN43_013320</name>
</gene>
<organism evidence="1 2">
    <name type="scientific">Mucilaginibacter celer</name>
    <dbReference type="NCBI Taxonomy" id="2305508"/>
    <lineage>
        <taxon>Bacteria</taxon>
        <taxon>Pseudomonadati</taxon>
        <taxon>Bacteroidota</taxon>
        <taxon>Sphingobacteriia</taxon>
        <taxon>Sphingobacteriales</taxon>
        <taxon>Sphingobacteriaceae</taxon>
        <taxon>Mucilaginibacter</taxon>
    </lineage>
</organism>
<keyword evidence="2" id="KW-1185">Reference proteome</keyword>
<accession>A0A494VYY9</accession>
<evidence type="ECO:0000313" key="1">
    <source>
        <dbReference type="EMBL" id="AYL96212.1"/>
    </source>
</evidence>
<dbReference type="KEGG" id="muh:HYN43_013320"/>
<dbReference type="AlphaFoldDB" id="A0A494VYY9"/>
<sequence>MILLFVAASLNAQVKLNNDIKTIQKSKFKRTAADSLYLEINNFIYGTFYNPTYWETKTPTFTVLKVDITWDGRVSDMRFSDSADSAFVKAWNDKLQTHDIKATFGRYAKEKSYEYLSLLIPVSFEPLQPKSENHYANKYLESYLKFDKRDFEGEAIMMTPVFVQVLAKGNM</sequence>
<protein>
    <submittedName>
        <fullName evidence="1">Uncharacterized protein</fullName>
    </submittedName>
</protein>